<dbReference type="Proteomes" id="UP000018208">
    <property type="component" value="Unassembled WGS sequence"/>
</dbReference>
<name>V6LFS1_9EUKA</name>
<keyword evidence="2" id="KW-0862">Zinc</keyword>
<dbReference type="GO" id="GO:0008270">
    <property type="term" value="F:zinc ion binding"/>
    <property type="evidence" value="ECO:0007669"/>
    <property type="project" value="UniProtKB-KW"/>
</dbReference>
<dbReference type="Gene3D" id="4.10.1000.10">
    <property type="entry name" value="Zinc finger, CCCH-type"/>
    <property type="match status" value="1"/>
</dbReference>
<reference evidence="4 5" key="1">
    <citation type="journal article" date="2014" name="PLoS Genet.">
        <title>The Genome of Spironucleus salmonicida Highlights a Fish Pathogen Adapted to Fluctuating Environments.</title>
        <authorList>
            <person name="Xu F."/>
            <person name="Jerlstrom-Hultqvist J."/>
            <person name="Einarsson E."/>
            <person name="Astvaldsson A."/>
            <person name="Svard S.G."/>
            <person name="Andersson J.O."/>
        </authorList>
    </citation>
    <scope>NUCLEOTIDE SEQUENCE</scope>
    <source>
        <strain evidence="5">ATCC 50377</strain>
    </source>
</reference>
<dbReference type="PANTHER" id="PTHR23102:SF24">
    <property type="entry name" value="CLEAVAGE AND POLYADENYLATION SPECIFICITY FACTOR SUBUNIT 4"/>
    <property type="match status" value="1"/>
</dbReference>
<dbReference type="GO" id="GO:0003723">
    <property type="term" value="F:RNA binding"/>
    <property type="evidence" value="ECO:0007669"/>
    <property type="project" value="InterPro"/>
</dbReference>
<feature type="zinc finger region" description="C3H1-type" evidence="2">
    <location>
        <begin position="41"/>
        <end position="63"/>
    </location>
</feature>
<sequence>MDWELERAVSTINADFMNDKIKAGDQQYRTFEYDSHRCVNVCFHYLYDRCYKDDDCDFAHEIVHSKLQICKFDEKCSDYYCIFPHKDEQQAQQCDDYTRGVEFGGCNCRKRGPLLKACPRYLAGFCPDGPDCHLQHPRWDSAIKRTQVNSQAVVPCATCGRFHIAVPMGSLNWSIEQWKYNSCNVLQRCIKGRAEGKPPNPTYFKSSDNNFDLAISMFKKIQVSIEKDRAAGLIRDDQYVKKED</sequence>
<dbReference type="InterPro" id="IPR045348">
    <property type="entry name" value="CPSF4/Yth1"/>
</dbReference>
<gene>
    <name evidence="4" type="ORF">SS50377_17025</name>
    <name evidence="5" type="ORF">SS50377_27352</name>
</gene>
<keyword evidence="2" id="KW-0479">Metal-binding</keyword>
<evidence type="ECO:0000259" key="3">
    <source>
        <dbReference type="PROSITE" id="PS50103"/>
    </source>
</evidence>
<evidence type="ECO:0000313" key="4">
    <source>
        <dbReference type="EMBL" id="EST43347.1"/>
    </source>
</evidence>
<evidence type="ECO:0000256" key="2">
    <source>
        <dbReference type="PROSITE-ProRule" id="PRU00723"/>
    </source>
</evidence>
<dbReference type="OrthoDB" id="1914176at2759"/>
<evidence type="ECO:0000313" key="5">
    <source>
        <dbReference type="EMBL" id="KAH0571057.1"/>
    </source>
</evidence>
<organism evidence="4">
    <name type="scientific">Spironucleus salmonicida</name>
    <dbReference type="NCBI Taxonomy" id="348837"/>
    <lineage>
        <taxon>Eukaryota</taxon>
        <taxon>Metamonada</taxon>
        <taxon>Diplomonadida</taxon>
        <taxon>Hexamitidae</taxon>
        <taxon>Hexamitinae</taxon>
        <taxon>Spironucleus</taxon>
    </lineage>
</organism>
<dbReference type="EMBL" id="AUWU02000007">
    <property type="protein sequence ID" value="KAH0571057.1"/>
    <property type="molecule type" value="Genomic_DNA"/>
</dbReference>
<dbReference type="PROSITE" id="PS50103">
    <property type="entry name" value="ZF_C3H1"/>
    <property type="match status" value="2"/>
</dbReference>
<feature type="domain" description="C3H1-type" evidence="3">
    <location>
        <begin position="112"/>
        <end position="139"/>
    </location>
</feature>
<dbReference type="PANTHER" id="PTHR23102">
    <property type="entry name" value="CLEAVAGE AND POLYADENYLATION SPECIFICITY FACTOR SUBUNIT 4-RELATED"/>
    <property type="match status" value="1"/>
</dbReference>
<dbReference type="AlphaFoldDB" id="V6LFS1"/>
<evidence type="ECO:0000256" key="1">
    <source>
        <dbReference type="ARBA" id="ARBA00022737"/>
    </source>
</evidence>
<feature type="zinc finger region" description="C3H1-type" evidence="2">
    <location>
        <begin position="112"/>
        <end position="139"/>
    </location>
</feature>
<keyword evidence="2" id="KW-0863">Zinc-finger</keyword>
<reference evidence="5" key="2">
    <citation type="submission" date="2020-12" db="EMBL/GenBank/DDBJ databases">
        <title>New Spironucleus salmonicida genome in near-complete chromosomes.</title>
        <authorList>
            <person name="Xu F."/>
            <person name="Kurt Z."/>
            <person name="Jimenez-Gonzalez A."/>
            <person name="Astvaldsson A."/>
            <person name="Andersson J.O."/>
            <person name="Svard S.G."/>
        </authorList>
    </citation>
    <scope>NUCLEOTIDE SEQUENCE</scope>
    <source>
        <strain evidence="5">ATCC 50377</strain>
    </source>
</reference>
<keyword evidence="6" id="KW-1185">Reference proteome</keyword>
<protein>
    <submittedName>
        <fullName evidence="5">YTH1 family protein</fullName>
    </submittedName>
</protein>
<keyword evidence="1" id="KW-0677">Repeat</keyword>
<dbReference type="EMBL" id="KI546139">
    <property type="protein sequence ID" value="EST43347.1"/>
    <property type="molecule type" value="Genomic_DNA"/>
</dbReference>
<proteinExistence type="predicted"/>
<dbReference type="SMART" id="SM00356">
    <property type="entry name" value="ZnF_C3H1"/>
    <property type="match status" value="2"/>
</dbReference>
<dbReference type="InterPro" id="IPR000571">
    <property type="entry name" value="Znf_CCCH"/>
</dbReference>
<dbReference type="VEuPathDB" id="GiardiaDB:SS50377_27352"/>
<accession>V6LFS1</accession>
<feature type="domain" description="C3H1-type" evidence="3">
    <location>
        <begin position="41"/>
        <end position="63"/>
    </location>
</feature>
<evidence type="ECO:0000313" key="6">
    <source>
        <dbReference type="Proteomes" id="UP000018208"/>
    </source>
</evidence>